<comment type="caution">
    <text evidence="5">The sequence shown here is derived from an EMBL/GenBank/DDBJ whole genome shotgun (WGS) entry which is preliminary data.</text>
</comment>
<keyword evidence="2" id="KW-0238">DNA-binding</keyword>
<dbReference type="PANTHER" id="PTHR46796">
    <property type="entry name" value="HTH-TYPE TRANSCRIPTIONAL ACTIVATOR RHAS-RELATED"/>
    <property type="match status" value="1"/>
</dbReference>
<dbReference type="InterPro" id="IPR018062">
    <property type="entry name" value="HTH_AraC-typ_CS"/>
</dbReference>
<dbReference type="InterPro" id="IPR018060">
    <property type="entry name" value="HTH_AraC"/>
</dbReference>
<dbReference type="Proteomes" id="UP001165069">
    <property type="component" value="Unassembled WGS sequence"/>
</dbReference>
<dbReference type="Gene3D" id="1.10.10.60">
    <property type="entry name" value="Homeodomain-like"/>
    <property type="match status" value="1"/>
</dbReference>
<evidence type="ECO:0000259" key="4">
    <source>
        <dbReference type="PROSITE" id="PS01124"/>
    </source>
</evidence>
<evidence type="ECO:0000256" key="1">
    <source>
        <dbReference type="ARBA" id="ARBA00023015"/>
    </source>
</evidence>
<sequence length="271" mass="28795">MKMHAFAPCAALAPYVRVFEIVEAEAAADHTLVPESGLILGFRYAGSSRLQEGAAEVPVPNHVVTGLRATARRMLTAPGSGIILAKCHDGAAGAFLDLPLHHLFGATVALEELVDPAEVEAASAQIRAARSHRERVDAFERFLLQRLARRAWGPDRVVDAAVQAIRSDPGALRVGALAQELGLSIDGLEKRFRRSVGASPKQLAAILRLRRAIGSHRRGAPLTRVALDAGYYDQAHFNRHFRAALGVSPKAFLQGPPCGGPTGAGSTQSGD</sequence>
<evidence type="ECO:0000313" key="5">
    <source>
        <dbReference type="EMBL" id="GLH72681.1"/>
    </source>
</evidence>
<dbReference type="InterPro" id="IPR050204">
    <property type="entry name" value="AraC_XylS_family_regulators"/>
</dbReference>
<name>A0ABQ5QE28_9BACT</name>
<evidence type="ECO:0000313" key="6">
    <source>
        <dbReference type="Proteomes" id="UP001165069"/>
    </source>
</evidence>
<reference evidence="5 6" key="1">
    <citation type="journal article" date="2023" name="Antonie Van Leeuwenhoek">
        <title>Mesoterricola silvestris gen. nov., sp. nov., Mesoterricola sediminis sp. nov., Geothrix oryzae sp. nov., Geothrix edaphica sp. nov., Geothrix rubra sp. nov., and Geothrix limicola sp. nov., six novel members of Acidobacteriota isolated from soils.</title>
        <authorList>
            <person name="Itoh H."/>
            <person name="Sugisawa Y."/>
            <person name="Mise K."/>
            <person name="Xu Z."/>
            <person name="Kuniyasu M."/>
            <person name="Ushijima N."/>
            <person name="Kawano K."/>
            <person name="Kobayashi E."/>
            <person name="Shiratori Y."/>
            <person name="Masuda Y."/>
            <person name="Senoo K."/>
        </authorList>
    </citation>
    <scope>NUCLEOTIDE SEQUENCE [LARGE SCALE GENOMIC DNA]</scope>
    <source>
        <strain evidence="5 6">Red804</strain>
    </source>
</reference>
<proteinExistence type="predicted"/>
<dbReference type="PANTHER" id="PTHR46796:SF15">
    <property type="entry name" value="BLL1074 PROTEIN"/>
    <property type="match status" value="1"/>
</dbReference>
<organism evidence="5 6">
    <name type="scientific">Geothrix limicola</name>
    <dbReference type="NCBI Taxonomy" id="2927978"/>
    <lineage>
        <taxon>Bacteria</taxon>
        <taxon>Pseudomonadati</taxon>
        <taxon>Acidobacteriota</taxon>
        <taxon>Holophagae</taxon>
        <taxon>Holophagales</taxon>
        <taxon>Holophagaceae</taxon>
        <taxon>Geothrix</taxon>
    </lineage>
</organism>
<dbReference type="SUPFAM" id="SSF46689">
    <property type="entry name" value="Homeodomain-like"/>
    <property type="match status" value="1"/>
</dbReference>
<dbReference type="PROSITE" id="PS01124">
    <property type="entry name" value="HTH_ARAC_FAMILY_2"/>
    <property type="match status" value="1"/>
</dbReference>
<dbReference type="Pfam" id="PF12833">
    <property type="entry name" value="HTH_18"/>
    <property type="match status" value="1"/>
</dbReference>
<keyword evidence="1" id="KW-0805">Transcription regulation</keyword>
<evidence type="ECO:0000256" key="3">
    <source>
        <dbReference type="ARBA" id="ARBA00023163"/>
    </source>
</evidence>
<keyword evidence="6" id="KW-1185">Reference proteome</keyword>
<dbReference type="PROSITE" id="PS00041">
    <property type="entry name" value="HTH_ARAC_FAMILY_1"/>
    <property type="match status" value="1"/>
</dbReference>
<dbReference type="RefSeq" id="WP_285571704.1">
    <property type="nucleotide sequence ID" value="NZ_BSDE01000002.1"/>
</dbReference>
<dbReference type="EMBL" id="BSDE01000002">
    <property type="protein sequence ID" value="GLH72681.1"/>
    <property type="molecule type" value="Genomic_DNA"/>
</dbReference>
<feature type="domain" description="HTH araC/xylS-type" evidence="4">
    <location>
        <begin position="155"/>
        <end position="255"/>
    </location>
</feature>
<evidence type="ECO:0000256" key="2">
    <source>
        <dbReference type="ARBA" id="ARBA00023125"/>
    </source>
</evidence>
<gene>
    <name evidence="5" type="ORF">GETHLI_11830</name>
</gene>
<accession>A0ABQ5QE28</accession>
<dbReference type="SMART" id="SM00342">
    <property type="entry name" value="HTH_ARAC"/>
    <property type="match status" value="1"/>
</dbReference>
<protein>
    <recommendedName>
        <fullName evidence="4">HTH araC/xylS-type domain-containing protein</fullName>
    </recommendedName>
</protein>
<keyword evidence="3" id="KW-0804">Transcription</keyword>
<dbReference type="InterPro" id="IPR009057">
    <property type="entry name" value="Homeodomain-like_sf"/>
</dbReference>